<gene>
    <name evidence="1" type="ordered locus">Psesu_2100</name>
</gene>
<dbReference type="eggNOG" id="COG5579">
    <property type="taxonomic scope" value="Bacteria"/>
</dbReference>
<dbReference type="AlphaFoldDB" id="E6WUF2"/>
<evidence type="ECO:0008006" key="3">
    <source>
        <dbReference type="Google" id="ProtNLM"/>
    </source>
</evidence>
<dbReference type="Proteomes" id="UP000008632">
    <property type="component" value="Chromosome"/>
</dbReference>
<evidence type="ECO:0000313" key="1">
    <source>
        <dbReference type="EMBL" id="ADV27936.1"/>
    </source>
</evidence>
<dbReference type="Pfam" id="PF08837">
    <property type="entry name" value="DUF1810"/>
    <property type="match status" value="1"/>
</dbReference>
<dbReference type="InterPro" id="IPR014937">
    <property type="entry name" value="DUF1810"/>
</dbReference>
<name>E6WUF2_PSEUU</name>
<dbReference type="InterPro" id="IPR036287">
    <property type="entry name" value="Rv1873-like_sf"/>
</dbReference>
<keyword evidence="2" id="KW-1185">Reference proteome</keyword>
<dbReference type="PIRSF" id="PIRSF008546">
    <property type="entry name" value="UCP008546"/>
    <property type="match status" value="1"/>
</dbReference>
<organism evidence="1 2">
    <name type="scientific">Pseudoxanthomonas suwonensis (strain 11-1)</name>
    <dbReference type="NCBI Taxonomy" id="743721"/>
    <lineage>
        <taxon>Bacteria</taxon>
        <taxon>Pseudomonadati</taxon>
        <taxon>Pseudomonadota</taxon>
        <taxon>Gammaproteobacteria</taxon>
        <taxon>Lysobacterales</taxon>
        <taxon>Lysobacteraceae</taxon>
        <taxon>Pseudoxanthomonas</taxon>
    </lineage>
</organism>
<dbReference type="STRING" id="743721.Psesu_2100"/>
<dbReference type="KEGG" id="psu:Psesu_2100"/>
<dbReference type="EMBL" id="CP002446">
    <property type="protein sequence ID" value="ADV27936.1"/>
    <property type="molecule type" value="Genomic_DNA"/>
</dbReference>
<proteinExistence type="predicted"/>
<dbReference type="Gene3D" id="1.25.40.380">
    <property type="entry name" value="Protein of unknown function DUF1810"/>
    <property type="match status" value="1"/>
</dbReference>
<evidence type="ECO:0000313" key="2">
    <source>
        <dbReference type="Proteomes" id="UP000008632"/>
    </source>
</evidence>
<dbReference type="OrthoDB" id="9801870at2"/>
<dbReference type="SUPFAM" id="SSF140736">
    <property type="entry name" value="Rv1873-like"/>
    <property type="match status" value="1"/>
</dbReference>
<dbReference type="HOGENOM" id="CLU_124534_0_0_6"/>
<sequence length="146" mass="15828">MNAGPFELSRFRSAQQHAYGTALGELHSGRKESHWIWFVFPQLRGLGQSTMSETYGLDGLGEARAYLADPVLGARLRECVEVMLAHRLLGASAVLGELDAMKFRSCLSLFALADPAEPLFTAALDAFFNGESDPKTLALLARRGGA</sequence>
<reference evidence="1 2" key="1">
    <citation type="submission" date="2011-01" db="EMBL/GenBank/DDBJ databases">
        <title>Complete sequence of Pseudoxanthomonas suwonensis 11-1.</title>
        <authorList>
            <consortium name="US DOE Joint Genome Institute"/>
            <person name="Lucas S."/>
            <person name="Copeland A."/>
            <person name="Lapidus A."/>
            <person name="Cheng J.-F."/>
            <person name="Goodwin L."/>
            <person name="Pitluck S."/>
            <person name="Teshima H."/>
            <person name="Detter J.C."/>
            <person name="Han C."/>
            <person name="Tapia R."/>
            <person name="Land M."/>
            <person name="Hauser L."/>
            <person name="Kyrpides N."/>
            <person name="Ivanova N."/>
            <person name="Ovchinnikova G."/>
            <person name="Siebers A.K."/>
            <person name="Allgaier M."/>
            <person name="Thelen M.P."/>
            <person name="Hugenholtz P."/>
            <person name="Gladden J."/>
            <person name="Woyke T."/>
        </authorList>
    </citation>
    <scope>NUCLEOTIDE SEQUENCE [LARGE SCALE GENOMIC DNA]</scope>
    <source>
        <strain evidence="2">11-1</strain>
    </source>
</reference>
<protein>
    <recommendedName>
        <fullName evidence="3">Calpastatin</fullName>
    </recommendedName>
</protein>
<accession>E6WUF2</accession>
<dbReference type="RefSeq" id="WP_013535764.1">
    <property type="nucleotide sequence ID" value="NC_014924.1"/>
</dbReference>